<dbReference type="Pfam" id="PF08436">
    <property type="entry name" value="DXP_redisom_C"/>
    <property type="match status" value="1"/>
</dbReference>
<dbReference type="Gene3D" id="3.40.50.720">
    <property type="entry name" value="NAD(P)-binding Rossmann-like Domain"/>
    <property type="match status" value="1"/>
</dbReference>
<evidence type="ECO:0000256" key="1">
    <source>
        <dbReference type="ARBA" id="ARBA00005094"/>
    </source>
</evidence>
<feature type="binding site" evidence="9">
    <location>
        <position position="148"/>
    </location>
    <ligand>
        <name>1-deoxy-D-xylulose 5-phosphate</name>
        <dbReference type="ChEBI" id="CHEBI:57792"/>
    </ligand>
</feature>
<comment type="similarity">
    <text evidence="2 9">Belongs to the DXR family.</text>
</comment>
<keyword evidence="14" id="KW-1185">Reference proteome</keyword>
<feature type="binding site" evidence="9">
    <location>
        <position position="218"/>
    </location>
    <ligand>
        <name>1-deoxy-D-xylulose 5-phosphate</name>
        <dbReference type="ChEBI" id="CHEBI:57792"/>
    </ligand>
</feature>
<feature type="binding site" evidence="9">
    <location>
        <position position="214"/>
    </location>
    <ligand>
        <name>1-deoxy-D-xylulose 5-phosphate</name>
        <dbReference type="ChEBI" id="CHEBI:57792"/>
    </ligand>
</feature>
<feature type="binding site" evidence="9">
    <location>
        <position position="121"/>
    </location>
    <ligand>
        <name>NADPH</name>
        <dbReference type="ChEBI" id="CHEBI:57783"/>
    </ligand>
</feature>
<comment type="pathway">
    <text evidence="1 9">Isoprenoid biosynthesis; isopentenyl diphosphate biosynthesis via DXP pathway; isopentenyl diphosphate from 1-deoxy-D-xylulose 5-phosphate: step 1/6.</text>
</comment>
<sequence length="380" mass="41831">MIKIAILGSTGSIGTQTLDVVERNEDLQVVGIAAGSNIDLLEEQIRRFHPRLAAVGDEKKAAELKTRVADTDCRVAGGMEGLLMLAAMPESDILVTAIVGMIGIRPTVEGIRAGKDIALANKETLVTAGHIIMPLAKEYGVRILPVDSEHSAIFQALCGEEPSRIHKLLITASGGPFRGKKREELTHIRVEDALKHPNWAMGQKITIDSATLVNKGLEVMEAKWLFHMDLEQIQVVVQPQSVIHSMVEFVDGGIIAQLGTPDMRLPIQYALYGGRRRFLPGERLDFAKLGSITFEEPDMDTFKGLPLAMEASGRGGSMPTVFNAANEKAVGMFLNRKIGFLDIYAIIEEAMERHKVIENPDVDEITGIEQETYRWIEGRW</sequence>
<dbReference type="SUPFAM" id="SSF51735">
    <property type="entry name" value="NAD(P)-binding Rossmann-fold domains"/>
    <property type="match status" value="1"/>
</dbReference>
<dbReference type="Proteomes" id="UP001600943">
    <property type="component" value="Unassembled WGS sequence"/>
</dbReference>
<evidence type="ECO:0000313" key="13">
    <source>
        <dbReference type="EMBL" id="GAA6408763.1"/>
    </source>
</evidence>
<keyword evidence="6 9" id="KW-0464">Manganese</keyword>
<dbReference type="InterPro" id="IPR036169">
    <property type="entry name" value="DXPR_C_sf"/>
</dbReference>
<keyword evidence="4 9" id="KW-0521">NADP</keyword>
<dbReference type="PANTHER" id="PTHR30525">
    <property type="entry name" value="1-DEOXY-D-XYLULOSE 5-PHOSPHATE REDUCTOISOMERASE"/>
    <property type="match status" value="1"/>
</dbReference>
<dbReference type="NCBIfam" id="TIGR00243">
    <property type="entry name" value="Dxr"/>
    <property type="match status" value="1"/>
</dbReference>
<feature type="binding site" evidence="9">
    <location>
        <position position="196"/>
    </location>
    <ligand>
        <name>1-deoxy-D-xylulose 5-phosphate</name>
        <dbReference type="ChEBI" id="CHEBI:57792"/>
    </ligand>
</feature>
<evidence type="ECO:0000259" key="11">
    <source>
        <dbReference type="Pfam" id="PF08436"/>
    </source>
</evidence>
<feature type="binding site" evidence="9">
    <location>
        <position position="35"/>
    </location>
    <ligand>
        <name>NADPH</name>
        <dbReference type="ChEBI" id="CHEBI:57783"/>
    </ligand>
</feature>
<dbReference type="HAMAP" id="MF_00183">
    <property type="entry name" value="DXP_reductoisom"/>
    <property type="match status" value="1"/>
</dbReference>
<reference evidence="13 14" key="1">
    <citation type="submission" date="2024-04" db="EMBL/GenBank/DDBJ databases">
        <title>Defined microbial consortia suppress multidrug-resistant proinflammatory Enterobacteriaceae via ecological control.</title>
        <authorList>
            <person name="Furuichi M."/>
            <person name="Kawaguchi T."/>
            <person name="Pust M."/>
            <person name="Yasuma K."/>
            <person name="Plichta D."/>
            <person name="Hasegawa N."/>
            <person name="Ohya T."/>
            <person name="Bhattarai S."/>
            <person name="Sasajima S."/>
            <person name="Aoto Y."/>
            <person name="Tuganbaev T."/>
            <person name="Yaginuma M."/>
            <person name="Ueda M."/>
            <person name="Okahashi N."/>
            <person name="Amafuji K."/>
            <person name="Kiridooshi Y."/>
            <person name="Sugita K."/>
            <person name="Strazar M."/>
            <person name="Skelly A."/>
            <person name="Suda W."/>
            <person name="Hattori M."/>
            <person name="Nakamoto N."/>
            <person name="Caballero S."/>
            <person name="Norman J."/>
            <person name="Olle B."/>
            <person name="Tanoue T."/>
            <person name="Arita M."/>
            <person name="Bucci V."/>
            <person name="Atarashi K."/>
            <person name="Xavier R."/>
            <person name="Honda K."/>
        </authorList>
    </citation>
    <scope>NUCLEOTIDE SEQUENCE [LARGE SCALE GENOMIC DNA]</scope>
    <source>
        <strain evidence="14">k04-0078-D8-1</strain>
    </source>
</reference>
<dbReference type="SUPFAM" id="SSF55347">
    <property type="entry name" value="Glyceraldehyde-3-phosphate dehydrogenase-like, C-terminal domain"/>
    <property type="match status" value="1"/>
</dbReference>
<protein>
    <recommendedName>
        <fullName evidence="9">1-deoxy-D-xylulose 5-phosphate reductoisomerase</fullName>
        <shortName evidence="9">DXP reductoisomerase</shortName>
        <ecNumber evidence="9">1.1.1.267</ecNumber>
    </recommendedName>
    <alternativeName>
        <fullName evidence="9">1-deoxyxylulose-5-phosphate reductoisomerase</fullName>
    </alternativeName>
    <alternativeName>
        <fullName evidence="9">2-C-methyl-D-erythritol 4-phosphate synthase</fullName>
    </alternativeName>
</protein>
<evidence type="ECO:0000256" key="5">
    <source>
        <dbReference type="ARBA" id="ARBA00023002"/>
    </source>
</evidence>
<dbReference type="Pfam" id="PF02670">
    <property type="entry name" value="DXP_reductoisom"/>
    <property type="match status" value="1"/>
</dbReference>
<feature type="binding site" evidence="9">
    <location>
        <position position="37"/>
    </location>
    <ligand>
        <name>NADPH</name>
        <dbReference type="ChEBI" id="CHEBI:57783"/>
    </ligand>
</feature>
<keyword evidence="3 9" id="KW-0479">Metal-binding</keyword>
<feature type="binding site" evidence="9">
    <location>
        <position position="12"/>
    </location>
    <ligand>
        <name>NADPH</name>
        <dbReference type="ChEBI" id="CHEBI:57783"/>
    </ligand>
</feature>
<feature type="binding site" evidence="9">
    <location>
        <position position="218"/>
    </location>
    <ligand>
        <name>Mn(2+)</name>
        <dbReference type="ChEBI" id="CHEBI:29035"/>
    </ligand>
</feature>
<dbReference type="InterPro" id="IPR026877">
    <property type="entry name" value="DXPR_C"/>
</dbReference>
<dbReference type="EC" id="1.1.1.267" evidence="9"/>
<evidence type="ECO:0000256" key="3">
    <source>
        <dbReference type="ARBA" id="ARBA00022723"/>
    </source>
</evidence>
<evidence type="ECO:0000256" key="4">
    <source>
        <dbReference type="ARBA" id="ARBA00022857"/>
    </source>
</evidence>
<name>A0ABQ0BBC6_9FIRM</name>
<dbReference type="InterPro" id="IPR013644">
    <property type="entry name" value="DXP_reductoisomerase_C"/>
</dbReference>
<comment type="function">
    <text evidence="9">Catalyzes the NADPH-dependent rearrangement and reduction of 1-deoxy-D-xylulose-5-phosphate (DXP) to 2-C-methyl-D-erythritol 4-phosphate (MEP).</text>
</comment>
<feature type="binding site" evidence="9">
    <location>
        <position position="122"/>
    </location>
    <ligand>
        <name>1-deoxy-D-xylulose 5-phosphate</name>
        <dbReference type="ChEBI" id="CHEBI:57792"/>
    </ligand>
</feature>
<feature type="binding site" evidence="9">
    <location>
        <position position="149"/>
    </location>
    <ligand>
        <name>1-deoxy-D-xylulose 5-phosphate</name>
        <dbReference type="ChEBI" id="CHEBI:57792"/>
    </ligand>
</feature>
<dbReference type="PANTHER" id="PTHR30525:SF0">
    <property type="entry name" value="1-DEOXY-D-XYLULOSE 5-PHOSPHATE REDUCTOISOMERASE, CHLOROPLASTIC"/>
    <property type="match status" value="1"/>
</dbReference>
<evidence type="ECO:0000256" key="7">
    <source>
        <dbReference type="ARBA" id="ARBA00023229"/>
    </source>
</evidence>
<evidence type="ECO:0000256" key="6">
    <source>
        <dbReference type="ARBA" id="ARBA00023211"/>
    </source>
</evidence>
<feature type="domain" description="1-deoxy-D-xylulose 5-phosphate reductoisomerase C-terminal" evidence="11">
    <location>
        <begin position="143"/>
        <end position="226"/>
    </location>
</feature>
<comment type="caution">
    <text evidence="9">Lacks conserved residue(s) required for the propagation of feature annotation.</text>
</comment>
<feature type="domain" description="1-deoxy-D-xylulose 5-phosphate reductoisomerase N-terminal" evidence="10">
    <location>
        <begin position="4"/>
        <end position="129"/>
    </location>
</feature>
<dbReference type="PIRSF" id="PIRSF006205">
    <property type="entry name" value="Dxp_reductismrs"/>
    <property type="match status" value="1"/>
</dbReference>
<feature type="binding site" evidence="9">
    <location>
        <position position="173"/>
    </location>
    <ligand>
        <name>1-deoxy-D-xylulose 5-phosphate</name>
        <dbReference type="ChEBI" id="CHEBI:57792"/>
    </ligand>
</feature>
<evidence type="ECO:0000256" key="8">
    <source>
        <dbReference type="ARBA" id="ARBA00048543"/>
    </source>
</evidence>
<keyword evidence="7 9" id="KW-0414">Isoprene biosynthesis</keyword>
<comment type="catalytic activity">
    <reaction evidence="8">
        <text>2-C-methyl-D-erythritol 4-phosphate + NADP(+) = 1-deoxy-D-xylulose 5-phosphate + NADPH + H(+)</text>
        <dbReference type="Rhea" id="RHEA:13717"/>
        <dbReference type="ChEBI" id="CHEBI:15378"/>
        <dbReference type="ChEBI" id="CHEBI:57783"/>
        <dbReference type="ChEBI" id="CHEBI:57792"/>
        <dbReference type="ChEBI" id="CHEBI:58262"/>
        <dbReference type="ChEBI" id="CHEBI:58349"/>
        <dbReference type="EC" id="1.1.1.267"/>
    </reaction>
    <physiologicalReaction direction="right-to-left" evidence="8">
        <dbReference type="Rhea" id="RHEA:13719"/>
    </physiologicalReaction>
</comment>
<feature type="binding site" evidence="9">
    <location>
        <position position="149"/>
    </location>
    <ligand>
        <name>Mn(2+)</name>
        <dbReference type="ChEBI" id="CHEBI:29035"/>
    </ligand>
</feature>
<dbReference type="InterPro" id="IPR013512">
    <property type="entry name" value="DXP_reductoisomerase_N"/>
</dbReference>
<gene>
    <name evidence="9" type="primary">dxr</name>
    <name evidence="13" type="ORF">K040078D81_28800</name>
</gene>
<evidence type="ECO:0000256" key="2">
    <source>
        <dbReference type="ARBA" id="ARBA00006825"/>
    </source>
</evidence>
<comment type="caution">
    <text evidence="13">The sequence shown here is derived from an EMBL/GenBank/DDBJ whole genome shotgun (WGS) entry which is preliminary data.</text>
</comment>
<keyword evidence="9" id="KW-0460">Magnesium</keyword>
<dbReference type="InterPro" id="IPR036291">
    <property type="entry name" value="NAD(P)-bd_dom_sf"/>
</dbReference>
<evidence type="ECO:0000259" key="10">
    <source>
        <dbReference type="Pfam" id="PF02670"/>
    </source>
</evidence>
<feature type="binding site" evidence="9">
    <location>
        <position position="215"/>
    </location>
    <ligand>
        <name>1-deoxy-D-xylulose 5-phosphate</name>
        <dbReference type="ChEBI" id="CHEBI:57792"/>
    </ligand>
</feature>
<feature type="binding site" evidence="9">
    <location>
        <position position="202"/>
    </location>
    <ligand>
        <name>NADPH</name>
        <dbReference type="ChEBI" id="CHEBI:57783"/>
    </ligand>
</feature>
<comment type="cofactor">
    <cofactor evidence="9">
        <name>Mg(2+)</name>
        <dbReference type="ChEBI" id="CHEBI:18420"/>
    </cofactor>
    <cofactor evidence="9">
        <name>Mn(2+)</name>
        <dbReference type="ChEBI" id="CHEBI:29035"/>
    </cofactor>
</comment>
<dbReference type="InterPro" id="IPR003821">
    <property type="entry name" value="DXP_reductoisomerase"/>
</dbReference>
<evidence type="ECO:0000259" key="12">
    <source>
        <dbReference type="Pfam" id="PF13288"/>
    </source>
</evidence>
<feature type="binding site" evidence="9">
    <location>
        <position position="147"/>
    </location>
    <ligand>
        <name>Mn(2+)</name>
        <dbReference type="ChEBI" id="CHEBI:29035"/>
    </ligand>
</feature>
<accession>A0ABQ0BBC6</accession>
<dbReference type="SUPFAM" id="SSF69055">
    <property type="entry name" value="1-deoxy-D-xylulose-5-phosphate reductoisomerase, C-terminal domain"/>
    <property type="match status" value="1"/>
</dbReference>
<evidence type="ECO:0000313" key="14">
    <source>
        <dbReference type="Proteomes" id="UP001600943"/>
    </source>
</evidence>
<keyword evidence="5 9" id="KW-0560">Oxidoreductase</keyword>
<feature type="binding site" evidence="9">
    <location>
        <position position="11"/>
    </location>
    <ligand>
        <name>NADPH</name>
        <dbReference type="ChEBI" id="CHEBI:57783"/>
    </ligand>
</feature>
<evidence type="ECO:0000256" key="9">
    <source>
        <dbReference type="HAMAP-Rule" id="MF_00183"/>
    </source>
</evidence>
<dbReference type="Gene3D" id="1.10.1740.10">
    <property type="match status" value="1"/>
</dbReference>
<dbReference type="NCBIfam" id="NF009114">
    <property type="entry name" value="PRK12464.1"/>
    <property type="match status" value="1"/>
</dbReference>
<feature type="binding site" evidence="9">
    <location>
        <position position="13"/>
    </location>
    <ligand>
        <name>NADPH</name>
        <dbReference type="ChEBI" id="CHEBI:57783"/>
    </ligand>
</feature>
<feature type="binding site" evidence="9">
    <location>
        <position position="123"/>
    </location>
    <ligand>
        <name>NADPH</name>
        <dbReference type="ChEBI" id="CHEBI:57783"/>
    </ligand>
</feature>
<feature type="domain" description="DXP reductoisomerase C-terminal" evidence="12">
    <location>
        <begin position="258"/>
        <end position="372"/>
    </location>
</feature>
<feature type="binding site" evidence="9">
    <location>
        <position position="10"/>
    </location>
    <ligand>
        <name>NADPH</name>
        <dbReference type="ChEBI" id="CHEBI:57783"/>
    </ligand>
</feature>
<dbReference type="EMBL" id="BAABYW010000001">
    <property type="protein sequence ID" value="GAA6408763.1"/>
    <property type="molecule type" value="Genomic_DNA"/>
</dbReference>
<dbReference type="Pfam" id="PF13288">
    <property type="entry name" value="DXPR_C"/>
    <property type="match status" value="1"/>
</dbReference>
<proteinExistence type="inferred from homology"/>
<organism evidence="13 14">
    <name type="scientific">Blautia hominis</name>
    <dbReference type="NCBI Taxonomy" id="2025493"/>
    <lineage>
        <taxon>Bacteria</taxon>
        <taxon>Bacillati</taxon>
        <taxon>Bacillota</taxon>
        <taxon>Clostridia</taxon>
        <taxon>Lachnospirales</taxon>
        <taxon>Lachnospiraceae</taxon>
        <taxon>Blautia</taxon>
    </lineage>
</organism>
<feature type="binding site" evidence="9">
    <location>
        <position position="209"/>
    </location>
    <ligand>
        <name>1-deoxy-D-xylulose 5-phosphate</name>
        <dbReference type="ChEBI" id="CHEBI:57792"/>
    </ligand>
</feature>
<dbReference type="RefSeq" id="WP_104805678.1">
    <property type="nucleotide sequence ID" value="NZ_BAABYW010000001.1"/>
</dbReference>